<dbReference type="AlphaFoldDB" id="A0AAP9HC59"/>
<sequence length="129" mass="15431">MKAYYVWIGTFEESDFEQYWDNELYENEMEQWKKGERTKPSESLRCGFCREMSLEELDKKDFWFSFRSSLCDVRELGKDYIADLDKFQRKCKDKGILEGNVIWAVSVKDFPDLEPEVCSSMHYVGMIEV</sequence>
<dbReference type="EMBL" id="CP046314">
    <property type="protein sequence ID" value="QGS08582.1"/>
    <property type="molecule type" value="Genomic_DNA"/>
</dbReference>
<evidence type="ECO:0000313" key="2">
    <source>
        <dbReference type="Proteomes" id="UP000425411"/>
    </source>
</evidence>
<organism evidence="1 2">
    <name type="scientific">Gemella morbillorum</name>
    <dbReference type="NCBI Taxonomy" id="29391"/>
    <lineage>
        <taxon>Bacteria</taxon>
        <taxon>Bacillati</taxon>
        <taxon>Bacillota</taxon>
        <taxon>Bacilli</taxon>
        <taxon>Bacillales</taxon>
        <taxon>Gemellaceae</taxon>
        <taxon>Gemella</taxon>
    </lineage>
</organism>
<reference evidence="1 2" key="1">
    <citation type="submission" date="2019-11" db="EMBL/GenBank/DDBJ databases">
        <title>FDA dAtabase for Regulatory Grade micrObial Sequences (FDA-ARGOS): Supporting development and validation of Infectious Disease Dx tests.</title>
        <authorList>
            <person name="Turner S."/>
            <person name="Byrd R."/>
            <person name="Tallon L."/>
            <person name="Sadzewicz L."/>
            <person name="Vavikolanu K."/>
            <person name="Mehta A."/>
            <person name="Aluvathingal J."/>
            <person name="Nadendla S."/>
            <person name="Myers T."/>
            <person name="Yan Y."/>
            <person name="Sichtig H."/>
        </authorList>
    </citation>
    <scope>NUCLEOTIDE SEQUENCE [LARGE SCALE GENOMIC DNA]</scope>
    <source>
        <strain evidence="1 2">FDAARGOS_741</strain>
    </source>
</reference>
<evidence type="ECO:0000313" key="1">
    <source>
        <dbReference type="EMBL" id="QGS08582.1"/>
    </source>
</evidence>
<accession>A0AAP9HC59</accession>
<name>A0AAP9HC59_9BACL</name>
<dbReference type="Proteomes" id="UP000425411">
    <property type="component" value="Chromosome"/>
</dbReference>
<proteinExistence type="predicted"/>
<protein>
    <recommendedName>
        <fullName evidence="3">Immunity protein 22</fullName>
    </recommendedName>
</protein>
<gene>
    <name evidence="1" type="ORF">FOC49_01145</name>
</gene>
<keyword evidence="2" id="KW-1185">Reference proteome</keyword>
<dbReference type="RefSeq" id="WP_004633687.1">
    <property type="nucleotide sequence ID" value="NZ_CP046314.1"/>
</dbReference>
<evidence type="ECO:0008006" key="3">
    <source>
        <dbReference type="Google" id="ProtNLM"/>
    </source>
</evidence>